<keyword evidence="2" id="KW-0378">Hydrolase</keyword>
<gene>
    <name evidence="6" type="ORF">A8806_111182</name>
</gene>
<dbReference type="OrthoDB" id="9806388at2"/>
<dbReference type="InterPro" id="IPR050659">
    <property type="entry name" value="Peptidase_M24B"/>
</dbReference>
<dbReference type="PANTHER" id="PTHR46112">
    <property type="entry name" value="AMINOPEPTIDASE"/>
    <property type="match status" value="1"/>
</dbReference>
<evidence type="ECO:0000259" key="5">
    <source>
        <dbReference type="Pfam" id="PF01321"/>
    </source>
</evidence>
<evidence type="ECO:0000256" key="1">
    <source>
        <dbReference type="ARBA" id="ARBA00022723"/>
    </source>
</evidence>
<name>A0A2Y9BIH4_9FIRM</name>
<keyword evidence="7" id="KW-1185">Reference proteome</keyword>
<dbReference type="InterPro" id="IPR000587">
    <property type="entry name" value="Creatinase_N"/>
</dbReference>
<dbReference type="Pfam" id="PF01321">
    <property type="entry name" value="Creatinase_N"/>
    <property type="match status" value="1"/>
</dbReference>
<dbReference type="InterPro" id="IPR029149">
    <property type="entry name" value="Creatin/AminoP/Spt16_N"/>
</dbReference>
<evidence type="ECO:0000256" key="2">
    <source>
        <dbReference type="ARBA" id="ARBA00022801"/>
    </source>
</evidence>
<evidence type="ECO:0000256" key="3">
    <source>
        <dbReference type="RuleBase" id="RU000590"/>
    </source>
</evidence>
<dbReference type="Pfam" id="PF00557">
    <property type="entry name" value="Peptidase_M24"/>
    <property type="match status" value="1"/>
</dbReference>
<reference evidence="6 7" key="1">
    <citation type="submission" date="2018-05" db="EMBL/GenBank/DDBJ databases">
        <title>The Hungate 1000. A catalogue of reference genomes from the rumen microbiome.</title>
        <authorList>
            <person name="Kelly W."/>
        </authorList>
    </citation>
    <scope>NUCLEOTIDE SEQUENCE [LARGE SCALE GENOMIC DNA]</scope>
    <source>
        <strain evidence="6 7">NLAE-zl-C242</strain>
    </source>
</reference>
<dbReference type="GO" id="GO:0046872">
    <property type="term" value="F:metal ion binding"/>
    <property type="evidence" value="ECO:0007669"/>
    <property type="project" value="UniProtKB-KW"/>
</dbReference>
<dbReference type="PROSITE" id="PS00491">
    <property type="entry name" value="PROLINE_PEPTIDASE"/>
    <property type="match status" value="1"/>
</dbReference>
<evidence type="ECO:0000313" key="7">
    <source>
        <dbReference type="Proteomes" id="UP000245845"/>
    </source>
</evidence>
<dbReference type="RefSeq" id="WP_109732552.1">
    <property type="nucleotide sequence ID" value="NZ_BAAACK010000005.1"/>
</dbReference>
<dbReference type="InterPro" id="IPR036005">
    <property type="entry name" value="Creatinase/aminopeptidase-like"/>
</dbReference>
<dbReference type="SUPFAM" id="SSF55920">
    <property type="entry name" value="Creatinase/aminopeptidase"/>
    <property type="match status" value="1"/>
</dbReference>
<comment type="caution">
    <text evidence="6">The sequence shown here is derived from an EMBL/GenBank/DDBJ whole genome shotgun (WGS) entry which is preliminary data.</text>
</comment>
<dbReference type="InterPro" id="IPR000994">
    <property type="entry name" value="Pept_M24"/>
</dbReference>
<dbReference type="Proteomes" id="UP000245845">
    <property type="component" value="Unassembled WGS sequence"/>
</dbReference>
<feature type="domain" description="Creatinase N-terminal" evidence="5">
    <location>
        <begin position="8"/>
        <end position="137"/>
    </location>
</feature>
<dbReference type="GO" id="GO:0004177">
    <property type="term" value="F:aminopeptidase activity"/>
    <property type="evidence" value="ECO:0007669"/>
    <property type="project" value="UniProtKB-KW"/>
</dbReference>
<keyword evidence="6" id="KW-0645">Protease</keyword>
<dbReference type="SUPFAM" id="SSF53092">
    <property type="entry name" value="Creatinase/prolidase N-terminal domain"/>
    <property type="match status" value="1"/>
</dbReference>
<dbReference type="EMBL" id="QGDL01000011">
    <property type="protein sequence ID" value="PWJ27745.1"/>
    <property type="molecule type" value="Genomic_DNA"/>
</dbReference>
<dbReference type="PANTHER" id="PTHR46112:SF3">
    <property type="entry name" value="AMINOPEPTIDASE YPDF"/>
    <property type="match status" value="1"/>
</dbReference>
<accession>A0A2Y9BIH4</accession>
<keyword evidence="6" id="KW-0031">Aminopeptidase</keyword>
<proteinExistence type="inferred from homology"/>
<organism evidence="6 7">
    <name type="scientific">Faecalicatena orotica</name>
    <dbReference type="NCBI Taxonomy" id="1544"/>
    <lineage>
        <taxon>Bacteria</taxon>
        <taxon>Bacillati</taxon>
        <taxon>Bacillota</taxon>
        <taxon>Clostridia</taxon>
        <taxon>Lachnospirales</taxon>
        <taxon>Lachnospiraceae</taxon>
        <taxon>Faecalicatena</taxon>
    </lineage>
</organism>
<dbReference type="AlphaFoldDB" id="A0A2Y9BIH4"/>
<feature type="domain" description="Peptidase M24" evidence="4">
    <location>
        <begin position="145"/>
        <end position="344"/>
    </location>
</feature>
<evidence type="ECO:0000313" key="6">
    <source>
        <dbReference type="EMBL" id="PWJ27745.1"/>
    </source>
</evidence>
<dbReference type="InterPro" id="IPR001131">
    <property type="entry name" value="Peptidase_M24B_aminopep-P_CS"/>
</dbReference>
<sequence>MDITKKFEEARSIMKNCGKDCIVLAPSTDLSYLTGFRGISLERPIFLALTQQKAFFVLPEFELDNLDRDLKAAVVPVPWKEQEDPYEKAAQVLSLEKVSRAVFGNQMQAVMFYRLRETFPDWQWEPAGTIMARLRSIKDEEEYQCLKTAQKLSGQALLSLLKEGLSGKTELEAALRLNDLMREAGLECPGTPLVAAGANGALPHHGADNTVIQKGDTVIIDFGGCYKGYYADITRTAAVGDIPKQFAEIYQIVRAANEASAKAARPGMTGEALDAAARSVIEKAGYGAFFTHRLGHGIGMDVHEEPYIVKGNQVPLSSGNVFSNEPGIYLPGKFGIRLEDVLFLREDKAECLTELTHDILTTE</sequence>
<dbReference type="Gene3D" id="3.90.230.10">
    <property type="entry name" value="Creatinase/methionine aminopeptidase superfamily"/>
    <property type="match status" value="1"/>
</dbReference>
<comment type="similarity">
    <text evidence="3">Belongs to the peptidase M24B family.</text>
</comment>
<keyword evidence="1 3" id="KW-0479">Metal-binding</keyword>
<protein>
    <submittedName>
        <fullName evidence="6">Xaa-Pro aminopeptidase</fullName>
    </submittedName>
</protein>
<dbReference type="Gene3D" id="3.40.350.10">
    <property type="entry name" value="Creatinase/prolidase N-terminal domain"/>
    <property type="match status" value="1"/>
</dbReference>
<evidence type="ECO:0000259" key="4">
    <source>
        <dbReference type="Pfam" id="PF00557"/>
    </source>
</evidence>